<dbReference type="AlphaFoldDB" id="A0A239LPG1"/>
<dbReference type="Proteomes" id="UP000198282">
    <property type="component" value="Unassembled WGS sequence"/>
</dbReference>
<reference evidence="1 2" key="1">
    <citation type="submission" date="2017-06" db="EMBL/GenBank/DDBJ databases">
        <authorList>
            <person name="Kim H.J."/>
            <person name="Triplett B.A."/>
        </authorList>
    </citation>
    <scope>NUCLEOTIDE SEQUENCE [LARGE SCALE GENOMIC DNA]</scope>
    <source>
        <strain evidence="1 2">CGMCC 4.2132</strain>
    </source>
</reference>
<organism evidence="1 2">
    <name type="scientific">Streptosporangium subroseum</name>
    <dbReference type="NCBI Taxonomy" id="106412"/>
    <lineage>
        <taxon>Bacteria</taxon>
        <taxon>Bacillati</taxon>
        <taxon>Actinomycetota</taxon>
        <taxon>Actinomycetes</taxon>
        <taxon>Streptosporangiales</taxon>
        <taxon>Streptosporangiaceae</taxon>
        <taxon>Streptosporangium</taxon>
    </lineage>
</organism>
<evidence type="ECO:0000313" key="2">
    <source>
        <dbReference type="Proteomes" id="UP000198282"/>
    </source>
</evidence>
<proteinExistence type="predicted"/>
<name>A0A239LPG1_9ACTN</name>
<protein>
    <submittedName>
        <fullName evidence="1">Uncharacterized protein</fullName>
    </submittedName>
</protein>
<keyword evidence="2" id="KW-1185">Reference proteome</keyword>
<evidence type="ECO:0000313" key="1">
    <source>
        <dbReference type="EMBL" id="SNT31693.1"/>
    </source>
</evidence>
<sequence length="195" mass="21236">MAERAGRLVLKTLEKAGGVEVLAAAHEAVSAHHGNNYLPLLEQYYGSHCAALFTLVNAITLESTSADRSVVETVEFLRALRGAKAVFVPERLTVERVGAFFRDKLAALARSVDAGYPSNTDLVLEGGRPVLKRRKGVERRPEALGLEVALHDRLPQRALLDVLTRTAYLLGWHHHFGPAPGSDPKIKEALARATC</sequence>
<dbReference type="EMBL" id="FZOD01000034">
    <property type="protein sequence ID" value="SNT31693.1"/>
    <property type="molecule type" value="Genomic_DNA"/>
</dbReference>
<gene>
    <name evidence="1" type="ORF">SAMN05216276_103416</name>
</gene>
<accession>A0A239LPG1</accession>